<evidence type="ECO:0000256" key="1">
    <source>
        <dbReference type="SAM" id="MobiDB-lite"/>
    </source>
</evidence>
<dbReference type="EMBL" id="FLRD01000119">
    <property type="protein sequence ID" value="SBT41299.1"/>
    <property type="molecule type" value="Genomic_DNA"/>
</dbReference>
<gene>
    <name evidence="2" type="ORF">POVWA1_043690</name>
    <name evidence="3" type="ORF">POVWA2_042160</name>
</gene>
<evidence type="ECO:0000313" key="4">
    <source>
        <dbReference type="Proteomes" id="UP000078550"/>
    </source>
</evidence>
<evidence type="ECO:0000313" key="2">
    <source>
        <dbReference type="EMBL" id="SBT41299.1"/>
    </source>
</evidence>
<protein>
    <submittedName>
        <fullName evidence="3">Uncharacterized protein</fullName>
    </submittedName>
</protein>
<organism evidence="3 4">
    <name type="scientific">Plasmodium ovale wallikeri</name>
    <dbReference type="NCBI Taxonomy" id="864142"/>
    <lineage>
        <taxon>Eukaryota</taxon>
        <taxon>Sar</taxon>
        <taxon>Alveolata</taxon>
        <taxon>Apicomplexa</taxon>
        <taxon>Aconoidasida</taxon>
        <taxon>Haemosporida</taxon>
        <taxon>Plasmodiidae</taxon>
        <taxon>Plasmodium</taxon>
        <taxon>Plasmodium (Plasmodium)</taxon>
    </lineage>
</organism>
<dbReference type="EMBL" id="FLRE01000159">
    <property type="protein sequence ID" value="SBT41605.1"/>
    <property type="molecule type" value="Genomic_DNA"/>
</dbReference>
<accession>A0A1A8ZCP9</accession>
<reference evidence="3" key="2">
    <citation type="submission" date="2016-05" db="EMBL/GenBank/DDBJ databases">
        <authorList>
            <person name="Lavstsen T."/>
            <person name="Jespersen J.S."/>
        </authorList>
    </citation>
    <scope>NUCLEOTIDE SEQUENCE [LARGE SCALE GENOMIC DNA]</scope>
</reference>
<sequence length="91" mass="10770">MGAPGTYVKIKQMLVGMCSISGALQWMNNFKHYKGGRREEGKKEKGKKGLIEVYRLISLYRKGITQKRKKRKKRKKSKKRKKRKKKKKKES</sequence>
<reference evidence="4 5" key="1">
    <citation type="submission" date="2016-05" db="EMBL/GenBank/DDBJ databases">
        <authorList>
            <person name="Naeem Raeece"/>
        </authorList>
    </citation>
    <scope>NUCLEOTIDE SEQUENCE [LARGE SCALE GENOMIC DNA]</scope>
</reference>
<feature type="compositionally biased region" description="Basic residues" evidence="1">
    <location>
        <begin position="64"/>
        <end position="91"/>
    </location>
</feature>
<evidence type="ECO:0000313" key="3">
    <source>
        <dbReference type="EMBL" id="SBT41605.1"/>
    </source>
</evidence>
<keyword evidence="5" id="KW-1185">Reference proteome</keyword>
<dbReference type="Proteomes" id="UP000078555">
    <property type="component" value="Unassembled WGS sequence"/>
</dbReference>
<feature type="region of interest" description="Disordered" evidence="1">
    <location>
        <begin position="62"/>
        <end position="91"/>
    </location>
</feature>
<dbReference type="AlphaFoldDB" id="A0A1A8ZCP9"/>
<proteinExistence type="predicted"/>
<evidence type="ECO:0000313" key="5">
    <source>
        <dbReference type="Proteomes" id="UP000078555"/>
    </source>
</evidence>
<dbReference type="Proteomes" id="UP000078550">
    <property type="component" value="Unassembled WGS sequence"/>
</dbReference>
<name>A0A1A8ZCP9_PLAOA</name>